<gene>
    <name evidence="2" type="ORF">NBRC111893_1018</name>
</gene>
<keyword evidence="1" id="KW-0472">Membrane</keyword>
<feature type="transmembrane region" description="Helical" evidence="1">
    <location>
        <begin position="278"/>
        <end position="300"/>
    </location>
</feature>
<keyword evidence="1" id="KW-1133">Transmembrane helix</keyword>
<dbReference type="OrthoDB" id="9815466at2"/>
<dbReference type="EMBL" id="BEXA01000002">
    <property type="protein sequence ID" value="GAY72872.1"/>
    <property type="molecule type" value="Genomic_DNA"/>
</dbReference>
<comment type="caution">
    <text evidence="2">The sequence shown here is derived from an EMBL/GenBank/DDBJ whole genome shotgun (WGS) entry which is preliminary data.</text>
</comment>
<keyword evidence="3" id="KW-1185">Reference proteome</keyword>
<dbReference type="RefSeq" id="WP_125008099.1">
    <property type="nucleotide sequence ID" value="NZ_BEXA01000002.1"/>
</dbReference>
<evidence type="ECO:0000313" key="3">
    <source>
        <dbReference type="Proteomes" id="UP000286974"/>
    </source>
</evidence>
<evidence type="ECO:0000313" key="2">
    <source>
        <dbReference type="EMBL" id="GAY72872.1"/>
    </source>
</evidence>
<proteinExistence type="predicted"/>
<dbReference type="Proteomes" id="UP000286974">
    <property type="component" value="Unassembled WGS sequence"/>
</dbReference>
<dbReference type="Pfam" id="PF09586">
    <property type="entry name" value="YfhO"/>
    <property type="match status" value="1"/>
</dbReference>
<evidence type="ECO:0000256" key="1">
    <source>
        <dbReference type="SAM" id="Phobius"/>
    </source>
</evidence>
<dbReference type="AlphaFoldDB" id="A0A401FKH6"/>
<organism evidence="2 3">
    <name type="scientific">Lentilactobacillus kosonis</name>
    <dbReference type="NCBI Taxonomy" id="2810561"/>
    <lineage>
        <taxon>Bacteria</taxon>
        <taxon>Bacillati</taxon>
        <taxon>Bacillota</taxon>
        <taxon>Bacilli</taxon>
        <taxon>Lactobacillales</taxon>
        <taxon>Lactobacillaceae</taxon>
        <taxon>Lentilactobacillus</taxon>
    </lineage>
</organism>
<dbReference type="PANTHER" id="PTHR38454:SF1">
    <property type="entry name" value="INTEGRAL MEMBRANE PROTEIN"/>
    <property type="match status" value="1"/>
</dbReference>
<name>A0A401FKH6_9LACO</name>
<dbReference type="PANTHER" id="PTHR38454">
    <property type="entry name" value="INTEGRAL MEMBRANE PROTEIN-RELATED"/>
    <property type="match status" value="1"/>
</dbReference>
<reference evidence="2 3" key="1">
    <citation type="submission" date="2017-11" db="EMBL/GenBank/DDBJ databases">
        <title>Draft Genome Sequence of Lactobacillus curieae NBRC 111893 isolated from Koso, a Japanese sugar-Vegetable Fermented Beverage.</title>
        <authorList>
            <person name="Chiou T.Y."/>
            <person name="Oshima K."/>
            <person name="Suda W."/>
            <person name="Hattori M."/>
            <person name="Takahashi T."/>
        </authorList>
    </citation>
    <scope>NUCLEOTIDE SEQUENCE [LARGE SCALE GENOMIC DNA]</scope>
    <source>
        <strain evidence="2 3">NBRC111893</strain>
    </source>
</reference>
<accession>A0A401FKH6</accession>
<keyword evidence="1 2" id="KW-0812">Transmembrane</keyword>
<sequence length="304" mass="34398">MTTIFNTVTNLNTTRPELSAYNLIDRNQSLDTYQNPNALPLVFKTSITDPNPKYTNEDPINYQNQLANSMGLAGNLLTEVTPYNFTVNNASSVNSFNNAVINKRLLLKPASVNAEIKIKPHHSLYMTVSEQTPVRNISITANGVKVKQFTPFKHPVIVNIGNSDNHTKTINIKMSTTKQNIWLSNIKFYQLNQKKLTNWARAIKKDSVKIHQINSTHITAQFDQNNSKQIVTSIPYEPGWHATINGQSVKLHKWANTFMYVNNPNRAKKVEFTYRPQGLIFGIALSVITLIAVVSITVIINRRY</sequence>
<protein>
    <submittedName>
        <fullName evidence="2">Transmembrane protein Tmp5</fullName>
    </submittedName>
</protein>
<dbReference type="InterPro" id="IPR018580">
    <property type="entry name" value="Uncharacterised_YfhO"/>
</dbReference>